<reference evidence="1 2" key="1">
    <citation type="journal article" date="2019" name="Int. J. Syst. Evol. Microbiol.">
        <title>The Global Catalogue of Microorganisms (GCM) 10K type strain sequencing project: providing services to taxonomists for standard genome sequencing and annotation.</title>
        <authorList>
            <consortium name="The Broad Institute Genomics Platform"/>
            <consortium name="The Broad Institute Genome Sequencing Center for Infectious Disease"/>
            <person name="Wu L."/>
            <person name="Ma J."/>
        </authorList>
    </citation>
    <scope>NUCLEOTIDE SEQUENCE [LARGE SCALE GENOMIC DNA]</scope>
    <source>
        <strain evidence="1 2">JCM 15309</strain>
    </source>
</reference>
<sequence>MADLLDRADAERAAGRGDDAARLYDEAIDRCRAAGDLGPWTRAVLGAASVLVFGVEPGRLAAQLHDVLARTTDDADRARLGAALARSWAYCGHARRGAPFAAEALERAERCDDPAVLADALDATLACHWGPDDLALRTRLGARLDDVAAHVLEPAVRLQAHLWGLQVACDALDVQAIHRHLHALDRLGEESARARFYALTRRLMYDLLRGRTDTVADLLAAAGEAEAEADLPDGWMVIAAMRGYSALIVGDPGTCAESAAAAEAFAVAEGVIEVAAEAAWLWTGAGRPDRATGVLQTFRGGVLDRLPKDVNWLLTVQCVLETALSTGSEDVVEEAARLLTPYAGRAVFNAGAVMFHGLTDDTLARAAAVLGEHDRAERLRAQALRTYIRLGATWWHDRLRDWAPVGRAAVRLHPTPGGVWLVGAGPGHPLRSLRGLVYLRRLLAQPGTPIAALDLVTDGHATVLQPPAGEALDRRALAAYRHRLAEIDADLEEAEAWADLGRTEALRAERDALLRELSSSTGLSGRVRAGGSTQERARVAATKAISTAIDRLTTVDPVLGAHLEASVHTGSECCYLPSPGEQPTWDLGLVSGGDDP</sequence>
<gene>
    <name evidence="1" type="ORF">GCM10009798_15180</name>
</gene>
<keyword evidence="2" id="KW-1185">Reference proteome</keyword>
<evidence type="ECO:0000313" key="2">
    <source>
        <dbReference type="Proteomes" id="UP001500571"/>
    </source>
</evidence>
<organism evidence="1 2">
    <name type="scientific">Nocardioides panacihumi</name>
    <dbReference type="NCBI Taxonomy" id="400774"/>
    <lineage>
        <taxon>Bacteria</taxon>
        <taxon>Bacillati</taxon>
        <taxon>Actinomycetota</taxon>
        <taxon>Actinomycetes</taxon>
        <taxon>Propionibacteriales</taxon>
        <taxon>Nocardioidaceae</taxon>
        <taxon>Nocardioides</taxon>
    </lineage>
</organism>
<evidence type="ECO:0000313" key="1">
    <source>
        <dbReference type="EMBL" id="GAA1956767.1"/>
    </source>
</evidence>
<dbReference type="EMBL" id="BAAAPB010000001">
    <property type="protein sequence ID" value="GAA1956767.1"/>
    <property type="molecule type" value="Genomic_DNA"/>
</dbReference>
<comment type="caution">
    <text evidence="1">The sequence shown here is derived from an EMBL/GenBank/DDBJ whole genome shotgun (WGS) entry which is preliminary data.</text>
</comment>
<name>A0ABN2QQS7_9ACTN</name>
<protein>
    <submittedName>
        <fullName evidence="1">Uncharacterized protein</fullName>
    </submittedName>
</protein>
<dbReference type="Proteomes" id="UP001500571">
    <property type="component" value="Unassembled WGS sequence"/>
</dbReference>
<accession>A0ABN2QQS7</accession>
<proteinExistence type="predicted"/>